<dbReference type="EMBL" id="BGZH01000001">
    <property type="protein sequence ID" value="GBO84011.1"/>
    <property type="molecule type" value="Genomic_DNA"/>
</dbReference>
<dbReference type="RefSeq" id="WP_069182088.1">
    <property type="nucleotide sequence ID" value="NZ_BGZH01000001.1"/>
</dbReference>
<evidence type="ECO:0000259" key="1">
    <source>
        <dbReference type="PROSITE" id="PS50075"/>
    </source>
</evidence>
<dbReference type="Pfam" id="PF00550">
    <property type="entry name" value="PP-binding"/>
    <property type="match status" value="1"/>
</dbReference>
<evidence type="ECO:0000313" key="2">
    <source>
        <dbReference type="EMBL" id="GBO84011.1"/>
    </source>
</evidence>
<proteinExistence type="predicted"/>
<dbReference type="SUPFAM" id="SSF47336">
    <property type="entry name" value="ACP-like"/>
    <property type="match status" value="1"/>
</dbReference>
<dbReference type="InterPro" id="IPR009081">
    <property type="entry name" value="PP-bd_ACP"/>
</dbReference>
<dbReference type="InterPro" id="IPR036736">
    <property type="entry name" value="ACP-like_sf"/>
</dbReference>
<dbReference type="AlphaFoldDB" id="A0A5M3PM95"/>
<comment type="caution">
    <text evidence="2">The sequence shown here is derived from an EMBL/GenBank/DDBJ whole genome shotgun (WGS) entry which is preliminary data.</text>
</comment>
<reference evidence="2 3" key="1">
    <citation type="journal article" date="2019" name="J. Gen. Appl. Microbiol.">
        <title>Aerobic degradation of cis-dichloroethene by the marine bacterium Marinobacter salsuginis strain 5N-3.</title>
        <authorList>
            <person name="Inoue Y."/>
            <person name="Fukunaga Y."/>
            <person name="Katsumata H."/>
            <person name="Ohji S."/>
            <person name="Hosoyama A."/>
            <person name="Mori K."/>
            <person name="Ando K."/>
        </authorList>
    </citation>
    <scope>NUCLEOTIDE SEQUENCE [LARGE SCALE GENOMIC DNA]</scope>
    <source>
        <strain evidence="2 3">5N-3</strain>
    </source>
</reference>
<organism evidence="2 3">
    <name type="scientific">Marinobacter salsuginis</name>
    <dbReference type="NCBI Taxonomy" id="418719"/>
    <lineage>
        <taxon>Bacteria</taxon>
        <taxon>Pseudomonadati</taxon>
        <taxon>Pseudomonadota</taxon>
        <taxon>Gammaproteobacteria</taxon>
        <taxon>Pseudomonadales</taxon>
        <taxon>Marinobacteraceae</taxon>
        <taxon>Marinobacter</taxon>
    </lineage>
</organism>
<evidence type="ECO:0000313" key="3">
    <source>
        <dbReference type="Proteomes" id="UP000340077"/>
    </source>
</evidence>
<keyword evidence="3" id="KW-1185">Reference proteome</keyword>
<name>A0A5M3PM95_9GAMM</name>
<dbReference type="PROSITE" id="PS50075">
    <property type="entry name" value="CARRIER"/>
    <property type="match status" value="1"/>
</dbReference>
<dbReference type="Gene3D" id="1.10.1200.10">
    <property type="entry name" value="ACP-like"/>
    <property type="match status" value="1"/>
</dbReference>
<gene>
    <name evidence="2" type="ORF">MS5N3_14620</name>
</gene>
<dbReference type="Proteomes" id="UP000340077">
    <property type="component" value="Unassembled WGS sequence"/>
</dbReference>
<sequence>MTTARDAIKTAIEKHLPGARLSAFNDSARLNADLALDSIMLLQLIVHLELDHGLSLPEEALLASPPETVTDLEALLVRCDNMEVSR</sequence>
<accession>A0A5M3PM95</accession>
<protein>
    <recommendedName>
        <fullName evidence="1">Carrier domain-containing protein</fullName>
    </recommendedName>
</protein>
<feature type="domain" description="Carrier" evidence="1">
    <location>
        <begin position="2"/>
        <end position="80"/>
    </location>
</feature>